<organism evidence="1 2">
    <name type="scientific">Emiliania huxleyi (strain CCMP1516)</name>
    <dbReference type="NCBI Taxonomy" id="280463"/>
    <lineage>
        <taxon>Eukaryota</taxon>
        <taxon>Haptista</taxon>
        <taxon>Haptophyta</taxon>
        <taxon>Prymnesiophyceae</taxon>
        <taxon>Isochrysidales</taxon>
        <taxon>Noelaerhabdaceae</taxon>
        <taxon>Emiliania</taxon>
    </lineage>
</organism>
<evidence type="ECO:0000313" key="1">
    <source>
        <dbReference type="EnsemblProtists" id="EOD41530"/>
    </source>
</evidence>
<sequence>MQVRGNTNLASLAMPNLSDLYGYIDVHNNAKLASLTMNNLFLVDGGIISVLDNPNLASLTMPSLGGGSWWNIIVDPKPATCNVGLYTC</sequence>
<dbReference type="GeneID" id="17286800"/>
<dbReference type="EnsemblProtists" id="EOD41530">
    <property type="protein sequence ID" value="EOD41530"/>
    <property type="gene ID" value="EMIHUDRAFT_193867"/>
</dbReference>
<dbReference type="PaxDb" id="2903-EOD41530"/>
<accession>A0A0D3L0J5</accession>
<proteinExistence type="predicted"/>
<keyword evidence="2" id="KW-1185">Reference proteome</keyword>
<evidence type="ECO:0000313" key="2">
    <source>
        <dbReference type="Proteomes" id="UP000013827"/>
    </source>
</evidence>
<dbReference type="KEGG" id="ehx:EMIHUDRAFT_193867"/>
<reference evidence="1" key="2">
    <citation type="submission" date="2024-10" db="UniProtKB">
        <authorList>
            <consortium name="EnsemblProtists"/>
        </authorList>
    </citation>
    <scope>IDENTIFICATION</scope>
</reference>
<evidence type="ECO:0008006" key="3">
    <source>
        <dbReference type="Google" id="ProtNLM"/>
    </source>
</evidence>
<reference evidence="2" key="1">
    <citation type="journal article" date="2013" name="Nature">
        <title>Pan genome of the phytoplankton Emiliania underpins its global distribution.</title>
        <authorList>
            <person name="Read B.A."/>
            <person name="Kegel J."/>
            <person name="Klute M.J."/>
            <person name="Kuo A."/>
            <person name="Lefebvre S.C."/>
            <person name="Maumus F."/>
            <person name="Mayer C."/>
            <person name="Miller J."/>
            <person name="Monier A."/>
            <person name="Salamov A."/>
            <person name="Young J."/>
            <person name="Aguilar M."/>
            <person name="Claverie J.M."/>
            <person name="Frickenhaus S."/>
            <person name="Gonzalez K."/>
            <person name="Herman E.K."/>
            <person name="Lin Y.C."/>
            <person name="Napier J."/>
            <person name="Ogata H."/>
            <person name="Sarno A.F."/>
            <person name="Shmutz J."/>
            <person name="Schroeder D."/>
            <person name="de Vargas C."/>
            <person name="Verret F."/>
            <person name="von Dassow P."/>
            <person name="Valentin K."/>
            <person name="Van de Peer Y."/>
            <person name="Wheeler G."/>
            <person name="Dacks J.B."/>
            <person name="Delwiche C.F."/>
            <person name="Dyhrman S.T."/>
            <person name="Glockner G."/>
            <person name="John U."/>
            <person name="Richards T."/>
            <person name="Worden A.Z."/>
            <person name="Zhang X."/>
            <person name="Grigoriev I.V."/>
            <person name="Allen A.E."/>
            <person name="Bidle K."/>
            <person name="Borodovsky M."/>
            <person name="Bowler C."/>
            <person name="Brownlee C."/>
            <person name="Cock J.M."/>
            <person name="Elias M."/>
            <person name="Gladyshev V.N."/>
            <person name="Groth M."/>
            <person name="Guda C."/>
            <person name="Hadaegh A."/>
            <person name="Iglesias-Rodriguez M.D."/>
            <person name="Jenkins J."/>
            <person name="Jones B.M."/>
            <person name="Lawson T."/>
            <person name="Leese F."/>
            <person name="Lindquist E."/>
            <person name="Lobanov A."/>
            <person name="Lomsadze A."/>
            <person name="Malik S.B."/>
            <person name="Marsh M.E."/>
            <person name="Mackinder L."/>
            <person name="Mock T."/>
            <person name="Mueller-Roeber B."/>
            <person name="Pagarete A."/>
            <person name="Parker M."/>
            <person name="Probert I."/>
            <person name="Quesneville H."/>
            <person name="Raines C."/>
            <person name="Rensing S.A."/>
            <person name="Riano-Pachon D.M."/>
            <person name="Richier S."/>
            <person name="Rokitta S."/>
            <person name="Shiraiwa Y."/>
            <person name="Soanes D.M."/>
            <person name="van der Giezen M."/>
            <person name="Wahlund T.M."/>
            <person name="Williams B."/>
            <person name="Wilson W."/>
            <person name="Wolfe G."/>
            <person name="Wurch L.L."/>
        </authorList>
    </citation>
    <scope>NUCLEOTIDE SEQUENCE</scope>
</reference>
<dbReference type="HOGENOM" id="CLU_2473665_0_0_1"/>
<protein>
    <recommendedName>
        <fullName evidence="3">Receptor L-domain domain-containing protein</fullName>
    </recommendedName>
</protein>
<name>A0A0D3L0J5_EMIH1</name>
<dbReference type="AlphaFoldDB" id="A0A0D3L0J5"/>
<dbReference type="SUPFAM" id="SSF52058">
    <property type="entry name" value="L domain-like"/>
    <property type="match status" value="1"/>
</dbReference>
<dbReference type="Proteomes" id="UP000013827">
    <property type="component" value="Unassembled WGS sequence"/>
</dbReference>
<dbReference type="RefSeq" id="XP_005793959.1">
    <property type="nucleotide sequence ID" value="XM_005793902.1"/>
</dbReference>